<evidence type="ECO:0008006" key="3">
    <source>
        <dbReference type="Google" id="ProtNLM"/>
    </source>
</evidence>
<dbReference type="AlphaFoldDB" id="W5XZB4"/>
<organism evidence="1 2">
    <name type="scientific">Corynebacterium vitaeruminis DSM 20294</name>
    <dbReference type="NCBI Taxonomy" id="1224164"/>
    <lineage>
        <taxon>Bacteria</taxon>
        <taxon>Bacillati</taxon>
        <taxon>Actinomycetota</taxon>
        <taxon>Actinomycetes</taxon>
        <taxon>Mycobacteriales</taxon>
        <taxon>Corynebacteriaceae</taxon>
        <taxon>Corynebacterium</taxon>
    </lineage>
</organism>
<dbReference type="NCBIfam" id="TIGR02569">
    <property type="entry name" value="TIGR02569_actnb"/>
    <property type="match status" value="1"/>
</dbReference>
<protein>
    <recommendedName>
        <fullName evidence="3">TIGR02569 family protein</fullName>
    </recommendedName>
</protein>
<dbReference type="Proteomes" id="UP000019222">
    <property type="component" value="Chromosome"/>
</dbReference>
<dbReference type="PATRIC" id="fig|1224164.3.peg.639"/>
<dbReference type="EMBL" id="CP004353">
    <property type="protein sequence ID" value="AHI22034.1"/>
    <property type="molecule type" value="Genomic_DNA"/>
</dbReference>
<reference evidence="1 2" key="1">
    <citation type="submission" date="2013-02" db="EMBL/GenBank/DDBJ databases">
        <title>The complete genome sequence of Corynebacterium vitaeruminis DSM 20294.</title>
        <authorList>
            <person name="Ruckert C."/>
            <person name="Albersmeier A."/>
            <person name="Kalinowski J."/>
        </authorList>
    </citation>
    <scope>NUCLEOTIDE SEQUENCE [LARGE SCALE GENOMIC DNA]</scope>
    <source>
        <strain evidence="2">ATCC 10234</strain>
    </source>
</reference>
<dbReference type="KEGG" id="cvt:B843_03215"/>
<dbReference type="eggNOG" id="COG2334">
    <property type="taxonomic scope" value="Bacteria"/>
</dbReference>
<dbReference type="InterPro" id="IPR013402">
    <property type="entry name" value="CHP02569"/>
</dbReference>
<dbReference type="RefSeq" id="WP_025252088.1">
    <property type="nucleotide sequence ID" value="NZ_CP004353.1"/>
</dbReference>
<keyword evidence="2" id="KW-1185">Reference proteome</keyword>
<accession>W5XZB4</accession>
<evidence type="ECO:0000313" key="2">
    <source>
        <dbReference type="Proteomes" id="UP000019222"/>
    </source>
</evidence>
<sequence>MEFTALPDHVRDAFHASDNEAKQLGIAWDYGWRVGPMVFSQVAHHDRCAWSARVRETLKPQGLRVVRPVRSADGRFTNAGWRVNSYVAGIVTKRVDETVAAALRLDEALAEVEIPDSFYEVDESDLFSIADHWAWSDNPYERVEFDCSIPAQETSAELLEKTSRLLKPIDAPVQVTHADMFGTTIYAGTQAPTVTDLVGVAHPFGYTAALTIVDALTMEATDEAIIDRFSHIPHIDQLLLRALAYRVCVHALHPEATANTGTNLNWVAGAVMSRVSVTL</sequence>
<gene>
    <name evidence="1" type="ORF">B843_03215</name>
</gene>
<dbReference type="STRING" id="1224164.B843_03215"/>
<proteinExistence type="predicted"/>
<evidence type="ECO:0000313" key="1">
    <source>
        <dbReference type="EMBL" id="AHI22034.1"/>
    </source>
</evidence>
<dbReference type="HOGENOM" id="CLU_060550_0_0_11"/>
<name>W5XZB4_9CORY</name>